<reference evidence="1 2" key="1">
    <citation type="submission" date="2014-03" db="EMBL/GenBank/DDBJ databases">
        <title>Draft Genome of Photorhabdus luminescens BA1, an Egyptian Isolate.</title>
        <authorList>
            <person name="Ghazal S."/>
            <person name="Hurst S.G.IV."/>
            <person name="Morris K."/>
            <person name="Thomas K."/>
            <person name="Tisa L.S."/>
        </authorList>
    </citation>
    <scope>NUCLEOTIDE SEQUENCE [LARGE SCALE GENOMIC DNA]</scope>
    <source>
        <strain evidence="1 2">BA1</strain>
    </source>
</reference>
<proteinExistence type="predicted"/>
<dbReference type="RefSeq" id="WP_036783217.1">
    <property type="nucleotide sequence ID" value="NZ_CAWLTM010000017.1"/>
</dbReference>
<evidence type="ECO:0000313" key="2">
    <source>
        <dbReference type="Proteomes" id="UP000023464"/>
    </source>
</evidence>
<dbReference type="Proteomes" id="UP000023464">
    <property type="component" value="Unassembled WGS sequence"/>
</dbReference>
<keyword evidence="2" id="KW-1185">Reference proteome</keyword>
<gene>
    <name evidence="1" type="ORF">BA1DRAFT_04248</name>
</gene>
<dbReference type="AlphaFoldDB" id="A0A022PCM6"/>
<protein>
    <submittedName>
        <fullName evidence="1">Uncharacterized protein</fullName>
    </submittedName>
</protein>
<comment type="caution">
    <text evidence="1">The sequence shown here is derived from an EMBL/GenBank/DDBJ whole genome shotgun (WGS) entry which is preliminary data.</text>
</comment>
<dbReference type="PATRIC" id="fig|1393736.3.peg.4329"/>
<evidence type="ECO:0000313" key="1">
    <source>
        <dbReference type="EMBL" id="EYU13284.1"/>
    </source>
</evidence>
<name>A0A022PCM6_9GAMM</name>
<organism evidence="1 2">
    <name type="scientific">Photorhabdus aegyptia</name>
    <dbReference type="NCBI Taxonomy" id="2805098"/>
    <lineage>
        <taxon>Bacteria</taxon>
        <taxon>Pseudomonadati</taxon>
        <taxon>Pseudomonadota</taxon>
        <taxon>Gammaproteobacteria</taxon>
        <taxon>Enterobacterales</taxon>
        <taxon>Morganellaceae</taxon>
        <taxon>Photorhabdus</taxon>
    </lineage>
</organism>
<dbReference type="EMBL" id="JFGV01000098">
    <property type="protein sequence ID" value="EYU13284.1"/>
    <property type="molecule type" value="Genomic_DNA"/>
</dbReference>
<accession>A0A022PCM6</accession>
<sequence length="63" mass="7237">MRITCNHCKQPVEKMNLKQAKVIQTPEFDEWVVDLILVCPHCSQQYGVSVATWNLQPLETTHG</sequence>